<dbReference type="EMBL" id="CAJGYO010000006">
    <property type="protein sequence ID" value="CAD6234920.1"/>
    <property type="molecule type" value="Genomic_DNA"/>
</dbReference>
<reference evidence="2" key="1">
    <citation type="submission" date="2020-10" db="EMBL/GenBank/DDBJ databases">
        <authorList>
            <person name="Han B."/>
            <person name="Lu T."/>
            <person name="Zhao Q."/>
            <person name="Huang X."/>
            <person name="Zhao Y."/>
        </authorList>
    </citation>
    <scope>NUCLEOTIDE SEQUENCE</scope>
</reference>
<evidence type="ECO:0000256" key="1">
    <source>
        <dbReference type="SAM" id="SignalP"/>
    </source>
</evidence>
<organism evidence="2 3">
    <name type="scientific">Miscanthus lutarioriparius</name>
    <dbReference type="NCBI Taxonomy" id="422564"/>
    <lineage>
        <taxon>Eukaryota</taxon>
        <taxon>Viridiplantae</taxon>
        <taxon>Streptophyta</taxon>
        <taxon>Embryophyta</taxon>
        <taxon>Tracheophyta</taxon>
        <taxon>Spermatophyta</taxon>
        <taxon>Magnoliopsida</taxon>
        <taxon>Liliopsida</taxon>
        <taxon>Poales</taxon>
        <taxon>Poaceae</taxon>
        <taxon>PACMAD clade</taxon>
        <taxon>Panicoideae</taxon>
        <taxon>Andropogonodae</taxon>
        <taxon>Andropogoneae</taxon>
        <taxon>Saccharinae</taxon>
        <taxon>Miscanthus</taxon>
    </lineage>
</organism>
<protein>
    <submittedName>
        <fullName evidence="2">Uncharacterized protein</fullName>
    </submittedName>
</protein>
<accession>A0A811P304</accession>
<gene>
    <name evidence="2" type="ORF">NCGR_LOCUS23316</name>
</gene>
<keyword evidence="3" id="KW-1185">Reference proteome</keyword>
<evidence type="ECO:0000313" key="2">
    <source>
        <dbReference type="EMBL" id="CAD6234920.1"/>
    </source>
</evidence>
<keyword evidence="1" id="KW-0732">Signal</keyword>
<evidence type="ECO:0000313" key="3">
    <source>
        <dbReference type="Proteomes" id="UP000604825"/>
    </source>
</evidence>
<dbReference type="Proteomes" id="UP000604825">
    <property type="component" value="Unassembled WGS sequence"/>
</dbReference>
<feature type="signal peptide" evidence="1">
    <location>
        <begin position="1"/>
        <end position="18"/>
    </location>
</feature>
<proteinExistence type="predicted"/>
<name>A0A811P304_9POAL</name>
<comment type="caution">
    <text evidence="2">The sequence shown here is derived from an EMBL/GenBank/DDBJ whole genome shotgun (WGS) entry which is preliminary data.</text>
</comment>
<dbReference type="AlphaFoldDB" id="A0A811P304"/>
<sequence length="121" mass="13261">MSAAAALLLPLLAAAGEGAVSKSVFNFLEGTNSTVKVWSSCIPDDFPSELYSACALSWISGHEFPSMFYKDVTGLNPVSLDATSLERMEDTVTIIDHDKKTEKEDSLLSWARSPDRRYNLI</sequence>
<feature type="chain" id="PRO_5032494755" evidence="1">
    <location>
        <begin position="19"/>
        <end position="121"/>
    </location>
</feature>